<evidence type="ECO:0000256" key="12">
    <source>
        <dbReference type="ARBA" id="ARBA00049348"/>
    </source>
</evidence>
<dbReference type="EC" id="2.1.1.63" evidence="4"/>
<dbReference type="AlphaFoldDB" id="A0A2G4YWR8"/>
<dbReference type="PROSITE" id="PS01124">
    <property type="entry name" value="HTH_ARAC_FAMILY_2"/>
    <property type="match status" value="1"/>
</dbReference>
<dbReference type="InterPro" id="IPR008332">
    <property type="entry name" value="MethylG_MeTrfase_N"/>
</dbReference>
<dbReference type="PANTHER" id="PTHR10815">
    <property type="entry name" value="METHYLATED-DNA--PROTEIN-CYSTEINE METHYLTRANSFERASE"/>
    <property type="match status" value="1"/>
</dbReference>
<evidence type="ECO:0000256" key="7">
    <source>
        <dbReference type="ARBA" id="ARBA00022763"/>
    </source>
</evidence>
<dbReference type="Pfam" id="PF02805">
    <property type="entry name" value="Ada_Zn_binding"/>
    <property type="match status" value="1"/>
</dbReference>
<evidence type="ECO:0000256" key="3">
    <source>
        <dbReference type="ARBA" id="ARBA00008711"/>
    </source>
</evidence>
<dbReference type="Pfam" id="PF12833">
    <property type="entry name" value="HTH_18"/>
    <property type="match status" value="1"/>
</dbReference>
<dbReference type="Gene3D" id="3.30.160.70">
    <property type="entry name" value="Methylated DNA-protein cysteine methyltransferase domain"/>
    <property type="match status" value="1"/>
</dbReference>
<protein>
    <recommendedName>
        <fullName evidence="4">methylated-DNA--[protein]-cysteine S-methyltransferase</fullName>
        <ecNumber evidence="4">2.1.1.63</ecNumber>
    </recommendedName>
</protein>
<evidence type="ECO:0000259" key="13">
    <source>
        <dbReference type="PROSITE" id="PS01124"/>
    </source>
</evidence>
<dbReference type="GO" id="GO:0032259">
    <property type="term" value="P:methylation"/>
    <property type="evidence" value="ECO:0007669"/>
    <property type="project" value="UniProtKB-KW"/>
</dbReference>
<comment type="caution">
    <text evidence="14">The sequence shown here is derived from an EMBL/GenBank/DDBJ whole genome shotgun (WGS) entry which is preliminary data.</text>
</comment>
<name>A0A2G4YWR8_9PROT</name>
<comment type="catalytic activity">
    <reaction evidence="1">
        <text>a 4-O-methyl-thymidine in DNA + L-cysteinyl-[protein] = a thymidine in DNA + S-methyl-L-cysteinyl-[protein]</text>
        <dbReference type="Rhea" id="RHEA:53428"/>
        <dbReference type="Rhea" id="RHEA-COMP:10131"/>
        <dbReference type="Rhea" id="RHEA-COMP:10132"/>
        <dbReference type="Rhea" id="RHEA-COMP:13555"/>
        <dbReference type="Rhea" id="RHEA-COMP:13556"/>
        <dbReference type="ChEBI" id="CHEBI:29950"/>
        <dbReference type="ChEBI" id="CHEBI:82612"/>
        <dbReference type="ChEBI" id="CHEBI:137386"/>
        <dbReference type="ChEBI" id="CHEBI:137387"/>
        <dbReference type="EC" id="2.1.1.63"/>
    </reaction>
</comment>
<dbReference type="GO" id="GO:0003908">
    <property type="term" value="F:methylated-DNA-[protein]-cysteine S-methyltransferase activity"/>
    <property type="evidence" value="ECO:0007669"/>
    <property type="project" value="UniProtKB-EC"/>
</dbReference>
<comment type="cofactor">
    <cofactor evidence="2">
        <name>Zn(2+)</name>
        <dbReference type="ChEBI" id="CHEBI:29105"/>
    </cofactor>
</comment>
<keyword evidence="11" id="KW-0234">DNA repair</keyword>
<proteinExistence type="inferred from homology"/>
<dbReference type="SUPFAM" id="SSF53155">
    <property type="entry name" value="Methylated DNA-protein cysteine methyltransferase domain"/>
    <property type="match status" value="1"/>
</dbReference>
<dbReference type="FunCoup" id="A0A2G4YWR8">
    <property type="interactions" value="48"/>
</dbReference>
<dbReference type="InterPro" id="IPR018060">
    <property type="entry name" value="HTH_AraC"/>
</dbReference>
<evidence type="ECO:0000256" key="9">
    <source>
        <dbReference type="ARBA" id="ARBA00023159"/>
    </source>
</evidence>
<dbReference type="FunFam" id="1.10.10.10:FF:000214">
    <property type="entry name" value="Methylated-DNA--protein-cysteine methyltransferase"/>
    <property type="match status" value="1"/>
</dbReference>
<dbReference type="InterPro" id="IPR004026">
    <property type="entry name" value="Ada_DNA_repair_Zn-bd"/>
</dbReference>
<dbReference type="Gene3D" id="3.40.10.10">
    <property type="entry name" value="DNA Methylphosphotriester Repair Domain"/>
    <property type="match status" value="1"/>
</dbReference>
<keyword evidence="7" id="KW-0227">DNA damage</keyword>
<keyword evidence="8" id="KW-0805">Transcription regulation</keyword>
<comment type="catalytic activity">
    <reaction evidence="12">
        <text>a 6-O-methyl-2'-deoxyguanosine in DNA + L-cysteinyl-[protein] = S-methyl-L-cysteinyl-[protein] + a 2'-deoxyguanosine in DNA</text>
        <dbReference type="Rhea" id="RHEA:24000"/>
        <dbReference type="Rhea" id="RHEA-COMP:10131"/>
        <dbReference type="Rhea" id="RHEA-COMP:10132"/>
        <dbReference type="Rhea" id="RHEA-COMP:11367"/>
        <dbReference type="Rhea" id="RHEA-COMP:11368"/>
        <dbReference type="ChEBI" id="CHEBI:29950"/>
        <dbReference type="ChEBI" id="CHEBI:82612"/>
        <dbReference type="ChEBI" id="CHEBI:85445"/>
        <dbReference type="ChEBI" id="CHEBI:85448"/>
        <dbReference type="EC" id="2.1.1.63"/>
    </reaction>
</comment>
<dbReference type="InterPro" id="IPR036217">
    <property type="entry name" value="MethylDNA_cys_MeTrfase_DNAb"/>
</dbReference>
<evidence type="ECO:0000313" key="15">
    <source>
        <dbReference type="Proteomes" id="UP000229730"/>
    </source>
</evidence>
<dbReference type="InterPro" id="IPR036388">
    <property type="entry name" value="WH-like_DNA-bd_sf"/>
</dbReference>
<keyword evidence="10" id="KW-0804">Transcription</keyword>
<keyword evidence="15" id="KW-1185">Reference proteome</keyword>
<dbReference type="InterPro" id="IPR035451">
    <property type="entry name" value="Ada-like_dom_sf"/>
</dbReference>
<evidence type="ECO:0000256" key="6">
    <source>
        <dbReference type="ARBA" id="ARBA00022679"/>
    </source>
</evidence>
<keyword evidence="6 14" id="KW-0808">Transferase</keyword>
<feature type="domain" description="HTH araC/xylS-type" evidence="13">
    <location>
        <begin position="84"/>
        <end position="181"/>
    </location>
</feature>
<evidence type="ECO:0000256" key="2">
    <source>
        <dbReference type="ARBA" id="ARBA00001947"/>
    </source>
</evidence>
<dbReference type="OrthoDB" id="9802228at2"/>
<dbReference type="EMBL" id="PDEM01000009">
    <property type="protein sequence ID" value="PHZ85886.1"/>
    <property type="molecule type" value="Genomic_DNA"/>
</dbReference>
<dbReference type="RefSeq" id="WP_099471471.1">
    <property type="nucleotide sequence ID" value="NZ_CP041025.1"/>
</dbReference>
<dbReference type="Gene3D" id="1.10.10.10">
    <property type="entry name" value="Winged helix-like DNA-binding domain superfamily/Winged helix DNA-binding domain"/>
    <property type="match status" value="1"/>
</dbReference>
<dbReference type="NCBIfam" id="TIGR00589">
    <property type="entry name" value="ogt"/>
    <property type="match status" value="1"/>
</dbReference>
<dbReference type="Pfam" id="PF02870">
    <property type="entry name" value="Methyltransf_1N"/>
    <property type="match status" value="1"/>
</dbReference>
<evidence type="ECO:0000313" key="14">
    <source>
        <dbReference type="EMBL" id="PHZ85886.1"/>
    </source>
</evidence>
<dbReference type="InterPro" id="IPR009057">
    <property type="entry name" value="Homeodomain-like_sf"/>
</dbReference>
<dbReference type="SMART" id="SM00342">
    <property type="entry name" value="HTH_ARAC"/>
    <property type="match status" value="1"/>
</dbReference>
<dbReference type="SUPFAM" id="SSF46689">
    <property type="entry name" value="Homeodomain-like"/>
    <property type="match status" value="1"/>
</dbReference>
<keyword evidence="5 14" id="KW-0489">Methyltransferase</keyword>
<dbReference type="GO" id="GO:0043565">
    <property type="term" value="F:sequence-specific DNA binding"/>
    <property type="evidence" value="ECO:0007669"/>
    <property type="project" value="InterPro"/>
</dbReference>
<dbReference type="PROSITE" id="PS00374">
    <property type="entry name" value="MGMT"/>
    <property type="match status" value="1"/>
</dbReference>
<comment type="similarity">
    <text evidence="3">Belongs to the MGMT family.</text>
</comment>
<gene>
    <name evidence="14" type="ORF">CRD36_04205</name>
</gene>
<evidence type="ECO:0000256" key="10">
    <source>
        <dbReference type="ARBA" id="ARBA00023163"/>
    </source>
</evidence>
<evidence type="ECO:0000256" key="11">
    <source>
        <dbReference type="ARBA" id="ARBA00023204"/>
    </source>
</evidence>
<dbReference type="GO" id="GO:0006281">
    <property type="term" value="P:DNA repair"/>
    <property type="evidence" value="ECO:0007669"/>
    <property type="project" value="UniProtKB-KW"/>
</dbReference>
<keyword evidence="9" id="KW-0010">Activator</keyword>
<dbReference type="PANTHER" id="PTHR10815:SF14">
    <property type="entry name" value="BIFUNCTIONAL TRANSCRIPTIONAL ACTIVATOR_DNA REPAIR ENZYME ADA"/>
    <property type="match status" value="1"/>
</dbReference>
<organism evidence="14 15">
    <name type="scientific">Paremcibacter congregatus</name>
    <dbReference type="NCBI Taxonomy" id="2043170"/>
    <lineage>
        <taxon>Bacteria</taxon>
        <taxon>Pseudomonadati</taxon>
        <taxon>Pseudomonadota</taxon>
        <taxon>Alphaproteobacteria</taxon>
        <taxon>Emcibacterales</taxon>
        <taxon>Emcibacteraceae</taxon>
        <taxon>Paremcibacter</taxon>
    </lineage>
</organism>
<dbReference type="SUPFAM" id="SSF46767">
    <property type="entry name" value="Methylated DNA-protein cysteine methyltransferase, C-terminal domain"/>
    <property type="match status" value="1"/>
</dbReference>
<dbReference type="GO" id="GO:0003700">
    <property type="term" value="F:DNA-binding transcription factor activity"/>
    <property type="evidence" value="ECO:0007669"/>
    <property type="project" value="InterPro"/>
</dbReference>
<evidence type="ECO:0000256" key="5">
    <source>
        <dbReference type="ARBA" id="ARBA00022603"/>
    </source>
</evidence>
<dbReference type="InterPro" id="IPR001497">
    <property type="entry name" value="MethylDNA_cys_MeTrfase_AS"/>
</dbReference>
<evidence type="ECO:0000256" key="1">
    <source>
        <dbReference type="ARBA" id="ARBA00001286"/>
    </source>
</evidence>
<sequence length="356" mass="38912">MTDYTEKQAWKAIAERDPTYDGKLYYGVMTTGVFCRPSCSSRPAKRANMKLFTTPQAAMEAGLRPCLRCHPMDNAGGKIGRIMTKVAAYIDGHAEESLSLTLLAEKFSLSPAHLQKSFKGQFGVSPKAYQNARRLEGLKQALKDGDDISGAIYEAGYGSVSRVYEQVDGRIGMTLSAYRAGGQGERIAYAYGQTALGLLLMAATDRGVCFLHFGEEKTALRAQLEKEYPHADLVPGSAENTPELEAWIAALDHYLTAGGRSPDIPLHLNGTAFQMKVWRFLMGVPEGTVRSYSEVAEAIGAPKAIRAAASACAANNIALLVPCHRVLRRDGGLGGYRWGEERKRSLLDQERKKDRV</sequence>
<dbReference type="InterPro" id="IPR036631">
    <property type="entry name" value="MGMT_N_sf"/>
</dbReference>
<dbReference type="GO" id="GO:0008270">
    <property type="term" value="F:zinc ion binding"/>
    <property type="evidence" value="ECO:0007669"/>
    <property type="project" value="InterPro"/>
</dbReference>
<dbReference type="InParanoid" id="A0A2G4YWR8"/>
<dbReference type="Proteomes" id="UP000229730">
    <property type="component" value="Unassembled WGS sequence"/>
</dbReference>
<evidence type="ECO:0000256" key="4">
    <source>
        <dbReference type="ARBA" id="ARBA00011918"/>
    </source>
</evidence>
<accession>A0A2G4YWR8</accession>
<dbReference type="Pfam" id="PF01035">
    <property type="entry name" value="DNA_binding_1"/>
    <property type="match status" value="1"/>
</dbReference>
<dbReference type="SUPFAM" id="SSF57884">
    <property type="entry name" value="Ada DNA repair protein, N-terminal domain (N-Ada 10)"/>
    <property type="match status" value="1"/>
</dbReference>
<evidence type="ECO:0000256" key="8">
    <source>
        <dbReference type="ARBA" id="ARBA00023015"/>
    </source>
</evidence>
<dbReference type="Gene3D" id="1.10.10.60">
    <property type="entry name" value="Homeodomain-like"/>
    <property type="match status" value="1"/>
</dbReference>
<reference evidence="14 15" key="1">
    <citation type="submission" date="2017-10" db="EMBL/GenBank/DDBJ databases">
        <title>Frigbacter circumglobatus gen. nov. sp. nov., isolated from sediment cultured in situ.</title>
        <authorList>
            <person name="Zhao Z."/>
        </authorList>
    </citation>
    <scope>NUCLEOTIDE SEQUENCE [LARGE SCALE GENOMIC DNA]</scope>
    <source>
        <strain evidence="14 15">ZYL</strain>
    </source>
</reference>
<dbReference type="CDD" id="cd06445">
    <property type="entry name" value="ATase"/>
    <property type="match status" value="1"/>
</dbReference>
<dbReference type="InterPro" id="IPR014048">
    <property type="entry name" value="MethylDNA_cys_MeTrfase_DNA-bd"/>
</dbReference>